<name>A0A7L7L1G2_9BACT</name>
<keyword evidence="2" id="KW-1185">Reference proteome</keyword>
<dbReference type="CDD" id="cd15482">
    <property type="entry name" value="Sialidase_non-viral"/>
    <property type="match status" value="1"/>
</dbReference>
<dbReference type="PANTHER" id="PTHR43739">
    <property type="entry name" value="XYLOGLUCANASE (EUROFUNG)"/>
    <property type="match status" value="1"/>
</dbReference>
<accession>A0A7L7L1G2</accession>
<sequence length="359" mass="39742">MKKVMYTLILPLVVVSGLVLANREIINETAKKPDAKTKKTETAKIVFKSTDGGQTWQDISKWLPKTLRVDSIRGNSFFANDKGLFLRVRNGLYHNTPNATSPFWTKETFPDEHSSIAPGKSGMSAHNYWGVNLKTTNGTSVWSPIFENFQAARLRSVFETPEGTIFIAINRGIIRSTDNGKTWKHVYAGGLVGNLAESNGVLLATSRRRIIRSTDNGDNWAPVISEDRVAFDVKPIKGGFVAITSNSESNTPNTSRLSTSYDGGKTWQPIHSALRDKVVIDSIGRTWNDRINDRLRVHAYMTSITQVGENFFSAHPGGIFRSSDKGKTWELLLPSVEDKGFNLFVSGNVIYAIPSRGGC</sequence>
<dbReference type="Proteomes" id="UP000514509">
    <property type="component" value="Chromosome"/>
</dbReference>
<dbReference type="GO" id="GO:0010411">
    <property type="term" value="P:xyloglucan metabolic process"/>
    <property type="evidence" value="ECO:0007669"/>
    <property type="project" value="TreeGrafter"/>
</dbReference>
<dbReference type="KEGG" id="add:HUW48_14115"/>
<dbReference type="Pfam" id="PF02012">
    <property type="entry name" value="BNR"/>
    <property type="match status" value="2"/>
</dbReference>
<dbReference type="EMBL" id="CP055153">
    <property type="protein sequence ID" value="QMU26626.1"/>
    <property type="molecule type" value="Genomic_DNA"/>
</dbReference>
<dbReference type="PANTHER" id="PTHR43739:SF5">
    <property type="entry name" value="EXO-ALPHA-SIALIDASE"/>
    <property type="match status" value="1"/>
</dbReference>
<reference evidence="1 2" key="1">
    <citation type="submission" date="2020-08" db="EMBL/GenBank/DDBJ databases">
        <title>Adhaeribacter dokdonensis sp. nov., isolated from the rhizosphere of Elymus tsukushiensis, a plant native to the Dokdo Islands, Republic of Korea.</title>
        <authorList>
            <person name="Ghim S.Y."/>
        </authorList>
    </citation>
    <scope>NUCLEOTIDE SEQUENCE [LARGE SCALE GENOMIC DNA]</scope>
    <source>
        <strain evidence="1 2">KUDC8001</strain>
    </source>
</reference>
<dbReference type="AlphaFoldDB" id="A0A7L7L1G2"/>
<dbReference type="InterPro" id="IPR052025">
    <property type="entry name" value="Xyloglucanase_GH74"/>
</dbReference>
<proteinExistence type="predicted"/>
<dbReference type="SUPFAM" id="SSF50939">
    <property type="entry name" value="Sialidases"/>
    <property type="match status" value="2"/>
</dbReference>
<gene>
    <name evidence="1" type="ORF">HUW48_14115</name>
</gene>
<dbReference type="InterPro" id="IPR002860">
    <property type="entry name" value="BNR_rpt"/>
</dbReference>
<dbReference type="Gene3D" id="2.130.10.10">
    <property type="entry name" value="YVTN repeat-like/Quinoprotein amine dehydrogenase"/>
    <property type="match status" value="3"/>
</dbReference>
<protein>
    <submittedName>
        <fullName evidence="1">Exo-alpha-sialidase</fullName>
    </submittedName>
</protein>
<evidence type="ECO:0000313" key="1">
    <source>
        <dbReference type="EMBL" id="QMU26626.1"/>
    </source>
</evidence>
<organism evidence="1 2">
    <name type="scientific">Adhaeribacter radiodurans</name>
    <dbReference type="NCBI Taxonomy" id="2745197"/>
    <lineage>
        <taxon>Bacteria</taxon>
        <taxon>Pseudomonadati</taxon>
        <taxon>Bacteroidota</taxon>
        <taxon>Cytophagia</taxon>
        <taxon>Cytophagales</taxon>
        <taxon>Hymenobacteraceae</taxon>
        <taxon>Adhaeribacter</taxon>
    </lineage>
</organism>
<dbReference type="InterPro" id="IPR015943">
    <property type="entry name" value="WD40/YVTN_repeat-like_dom_sf"/>
</dbReference>
<dbReference type="RefSeq" id="WP_182416537.1">
    <property type="nucleotide sequence ID" value="NZ_CP055153.1"/>
</dbReference>
<evidence type="ECO:0000313" key="2">
    <source>
        <dbReference type="Proteomes" id="UP000514509"/>
    </source>
</evidence>
<dbReference type="InterPro" id="IPR036278">
    <property type="entry name" value="Sialidase_sf"/>
</dbReference>